<organism evidence="8 9">
    <name type="scientific">Pseudoxanthomonas gei</name>
    <dbReference type="NCBI Taxonomy" id="1383030"/>
    <lineage>
        <taxon>Bacteria</taxon>
        <taxon>Pseudomonadati</taxon>
        <taxon>Pseudomonadota</taxon>
        <taxon>Gammaproteobacteria</taxon>
        <taxon>Lysobacterales</taxon>
        <taxon>Lysobacteraceae</taxon>
        <taxon>Pseudoxanthomonas</taxon>
    </lineage>
</organism>
<dbReference type="EMBL" id="QOVG01000004">
    <property type="protein sequence ID" value="NDK38761.1"/>
    <property type="molecule type" value="Genomic_DNA"/>
</dbReference>
<accession>A0ABX0AEU2</accession>
<evidence type="ECO:0000259" key="7">
    <source>
        <dbReference type="Pfam" id="PF05199"/>
    </source>
</evidence>
<dbReference type="PANTHER" id="PTHR42784:SF1">
    <property type="entry name" value="PYRANOSE 2-OXIDASE"/>
    <property type="match status" value="1"/>
</dbReference>
<keyword evidence="5" id="KW-0560">Oxidoreductase</keyword>
<evidence type="ECO:0000313" key="8">
    <source>
        <dbReference type="EMBL" id="NDK38761.1"/>
    </source>
</evidence>
<evidence type="ECO:0000256" key="1">
    <source>
        <dbReference type="ARBA" id="ARBA00001974"/>
    </source>
</evidence>
<sequence length="558" mass="61651">MINDYRNLSTPAEIDADLCIVGAGAAGLAIARTFIGTDTRVCLVESGGFSGEEANQALYQGTSIGTPDFDPGTSRMRVFGGSCNLWGGGCIPIGKLEAREWVPNSSWPISYADLEPYYRDARGFCRIETHDFVEDSFLTPPGVAPLEFDPDSVVNKTFAFSPVMFGDDYRSDLEQAPNITILLYANLVELEATTGGSSVRQARITTLEGRTGAVRARQYVLACGGIENARLLLASNSESPRGLGNQHDLVGRFFMDHPSGKLGTLYTPEADRIAHPYNRDLHKTPTSVHPEICLSDEAQRAYQTLNARVRLFAVEGRVPRGIQALREFKSALRARRRDENELLSERLSLRKNGEPVNGGRPPPPDQSMAYLLLRLTLGMGDIAKAFVRKLRKQPTVEVDHIDVVGYFEQAPHADSRITLGADTDMLGQRRVCVDWRLLPIDHHTYRTAAMLFGNELARASRGRFQPEPWLEDEQSAPRVFGTSHHLGTTRMADDPQQGVVDRECRVHGVDNLYVAGSSVFPTGGWAFPTFTIIALSLRLAEHLRSRLEFVSMVTPFAT</sequence>
<gene>
    <name evidence="8" type="ORF">DT603_07890</name>
</gene>
<evidence type="ECO:0000256" key="3">
    <source>
        <dbReference type="ARBA" id="ARBA00022630"/>
    </source>
</evidence>
<feature type="region of interest" description="Disordered" evidence="6">
    <location>
        <begin position="345"/>
        <end position="365"/>
    </location>
</feature>
<keyword evidence="4" id="KW-0274">FAD</keyword>
<evidence type="ECO:0000256" key="4">
    <source>
        <dbReference type="ARBA" id="ARBA00022827"/>
    </source>
</evidence>
<comment type="caution">
    <text evidence="8">The sequence shown here is derived from an EMBL/GenBank/DDBJ whole genome shotgun (WGS) entry which is preliminary data.</text>
</comment>
<comment type="similarity">
    <text evidence="2">Belongs to the GMC oxidoreductase family.</text>
</comment>
<keyword evidence="9" id="KW-1185">Reference proteome</keyword>
<dbReference type="RefSeq" id="WP_162349328.1">
    <property type="nucleotide sequence ID" value="NZ_QOVG01000004.1"/>
</dbReference>
<evidence type="ECO:0000313" key="9">
    <source>
        <dbReference type="Proteomes" id="UP001429354"/>
    </source>
</evidence>
<dbReference type="Proteomes" id="UP001429354">
    <property type="component" value="Unassembled WGS sequence"/>
</dbReference>
<proteinExistence type="inferred from homology"/>
<comment type="cofactor">
    <cofactor evidence="1">
        <name>FAD</name>
        <dbReference type="ChEBI" id="CHEBI:57692"/>
    </cofactor>
</comment>
<dbReference type="Pfam" id="PF05199">
    <property type="entry name" value="GMC_oxred_C"/>
    <property type="match status" value="1"/>
</dbReference>
<dbReference type="SUPFAM" id="SSF51905">
    <property type="entry name" value="FAD/NAD(P)-binding domain"/>
    <property type="match status" value="1"/>
</dbReference>
<name>A0ABX0AEU2_9GAMM</name>
<evidence type="ECO:0000256" key="2">
    <source>
        <dbReference type="ARBA" id="ARBA00010790"/>
    </source>
</evidence>
<feature type="domain" description="Glucose-methanol-choline oxidoreductase C-terminal" evidence="7">
    <location>
        <begin position="411"/>
        <end position="535"/>
    </location>
</feature>
<protein>
    <submittedName>
        <fullName evidence="8">GMC family oxidoreductase</fullName>
    </submittedName>
</protein>
<evidence type="ECO:0000256" key="5">
    <source>
        <dbReference type="ARBA" id="ARBA00023002"/>
    </source>
</evidence>
<dbReference type="InterPro" id="IPR051473">
    <property type="entry name" value="P2Ox-like"/>
</dbReference>
<dbReference type="Gene3D" id="3.50.50.60">
    <property type="entry name" value="FAD/NAD(P)-binding domain"/>
    <property type="match status" value="2"/>
</dbReference>
<keyword evidence="3" id="KW-0285">Flavoprotein</keyword>
<reference evidence="8 9" key="1">
    <citation type="submission" date="2018-07" db="EMBL/GenBank/DDBJ databases">
        <title>Whole genome Sequencing of Pseudoxanthomonas gei KCTC 32298 (T).</title>
        <authorList>
            <person name="Kumar S."/>
            <person name="Bansal K."/>
            <person name="Kaur A."/>
            <person name="Patil P."/>
            <person name="Sharma S."/>
            <person name="Patil P.B."/>
        </authorList>
    </citation>
    <scope>NUCLEOTIDE SEQUENCE [LARGE SCALE GENOMIC DNA]</scope>
    <source>
        <strain evidence="8 9">KCTC 32298</strain>
    </source>
</reference>
<dbReference type="PANTHER" id="PTHR42784">
    <property type="entry name" value="PYRANOSE 2-OXIDASE"/>
    <property type="match status" value="1"/>
</dbReference>
<dbReference type="InterPro" id="IPR007867">
    <property type="entry name" value="GMC_OxRtase_C"/>
</dbReference>
<dbReference type="InterPro" id="IPR036188">
    <property type="entry name" value="FAD/NAD-bd_sf"/>
</dbReference>
<evidence type="ECO:0000256" key="6">
    <source>
        <dbReference type="SAM" id="MobiDB-lite"/>
    </source>
</evidence>